<gene>
    <name evidence="5" type="ORF">PC110_g5669</name>
    <name evidence="1" type="ORF">PC113_g8221</name>
    <name evidence="2" type="ORF">PC117_g10195</name>
    <name evidence="3" type="ORF">PC118_g8913</name>
    <name evidence="4" type="ORF">PC129_g7533</name>
</gene>
<dbReference type="SUPFAM" id="SSF53098">
    <property type="entry name" value="Ribonuclease H-like"/>
    <property type="match status" value="1"/>
</dbReference>
<protein>
    <submittedName>
        <fullName evidence="5">Uncharacterized protein</fullName>
    </submittedName>
</protein>
<dbReference type="PANTHER" id="PTHR40866">
    <property type="entry name" value="BED-TYPE DOMAIN-CONTAINING PROTEIN"/>
    <property type="match status" value="1"/>
</dbReference>
<dbReference type="InterPro" id="IPR012337">
    <property type="entry name" value="RNaseH-like_sf"/>
</dbReference>
<dbReference type="Proteomes" id="UP000251314">
    <property type="component" value="Unassembled WGS sequence"/>
</dbReference>
<dbReference type="Proteomes" id="UP000697107">
    <property type="component" value="Unassembled WGS sequence"/>
</dbReference>
<dbReference type="Proteomes" id="UP000760860">
    <property type="component" value="Unassembled WGS sequence"/>
</dbReference>
<dbReference type="EMBL" id="MJFZ01000097">
    <property type="protein sequence ID" value="RAW38039.1"/>
    <property type="molecule type" value="Genomic_DNA"/>
</dbReference>
<dbReference type="EMBL" id="RCMG01000189">
    <property type="protein sequence ID" value="KAG2860265.1"/>
    <property type="molecule type" value="Genomic_DNA"/>
</dbReference>
<evidence type="ECO:0000313" key="2">
    <source>
        <dbReference type="EMBL" id="KAG2941528.1"/>
    </source>
</evidence>
<dbReference type="OrthoDB" id="118864at2759"/>
<reference evidence="1" key="2">
    <citation type="submission" date="2018-10" db="EMBL/GenBank/DDBJ databases">
        <title>Effector identification in a new, highly contiguous assembly of the strawberry crown rot pathogen Phytophthora cactorum.</title>
        <authorList>
            <person name="Armitage A.D."/>
            <person name="Nellist C.F."/>
            <person name="Bates H."/>
            <person name="Vickerstaff R.J."/>
            <person name="Harrison R.J."/>
        </authorList>
    </citation>
    <scope>NUCLEOTIDE SEQUENCE</scope>
    <source>
        <strain evidence="1">15-7</strain>
        <strain evidence="2">4040</strain>
        <strain evidence="3">P415</strain>
        <strain evidence="4">P421</strain>
    </source>
</reference>
<dbReference type="AlphaFoldDB" id="A0A329SMN4"/>
<dbReference type="EMBL" id="RCMV01000207">
    <property type="protein sequence ID" value="KAG3221756.1"/>
    <property type="molecule type" value="Genomic_DNA"/>
</dbReference>
<dbReference type="EMBL" id="RCML01000234">
    <property type="protein sequence ID" value="KAG2984377.1"/>
    <property type="molecule type" value="Genomic_DNA"/>
</dbReference>
<reference evidence="5 6" key="1">
    <citation type="submission" date="2018-01" db="EMBL/GenBank/DDBJ databases">
        <title>Draft genome of the strawberry crown rot pathogen Phytophthora cactorum.</title>
        <authorList>
            <person name="Armitage A.D."/>
            <person name="Lysoe E."/>
            <person name="Nellist C.F."/>
            <person name="Harrison R.J."/>
            <person name="Brurberg M.B."/>
        </authorList>
    </citation>
    <scope>NUCLEOTIDE SEQUENCE [LARGE SCALE GENOMIC DNA]</scope>
    <source>
        <strain evidence="5 6">10300</strain>
    </source>
</reference>
<proteinExistence type="predicted"/>
<evidence type="ECO:0000313" key="4">
    <source>
        <dbReference type="EMBL" id="KAG3221756.1"/>
    </source>
</evidence>
<dbReference type="EMBL" id="RCMK01000244">
    <property type="protein sequence ID" value="KAG2941528.1"/>
    <property type="molecule type" value="Genomic_DNA"/>
</dbReference>
<evidence type="ECO:0000313" key="6">
    <source>
        <dbReference type="Proteomes" id="UP000251314"/>
    </source>
</evidence>
<dbReference type="VEuPathDB" id="FungiDB:PC110_g5669"/>
<evidence type="ECO:0000313" key="1">
    <source>
        <dbReference type="EMBL" id="KAG2860265.1"/>
    </source>
</evidence>
<name>A0A329SMN4_9STRA</name>
<accession>A0A329SMN4</accession>
<dbReference type="PANTHER" id="PTHR40866:SF1">
    <property type="entry name" value="BED-TYPE DOMAIN-CONTAINING PROTEIN"/>
    <property type="match status" value="1"/>
</dbReference>
<keyword evidence="6" id="KW-1185">Reference proteome</keyword>
<comment type="caution">
    <text evidence="5">The sequence shown here is derived from an EMBL/GenBank/DDBJ whole genome shotgun (WGS) entry which is preliminary data.</text>
</comment>
<organism evidence="5 6">
    <name type="scientific">Phytophthora cactorum</name>
    <dbReference type="NCBI Taxonomy" id="29920"/>
    <lineage>
        <taxon>Eukaryota</taxon>
        <taxon>Sar</taxon>
        <taxon>Stramenopiles</taxon>
        <taxon>Oomycota</taxon>
        <taxon>Peronosporomycetes</taxon>
        <taxon>Peronosporales</taxon>
        <taxon>Peronosporaceae</taxon>
        <taxon>Phytophthora</taxon>
    </lineage>
</organism>
<dbReference type="Proteomes" id="UP000735874">
    <property type="component" value="Unassembled WGS sequence"/>
</dbReference>
<evidence type="ECO:0000313" key="5">
    <source>
        <dbReference type="EMBL" id="RAW38039.1"/>
    </source>
</evidence>
<evidence type="ECO:0000313" key="3">
    <source>
        <dbReference type="EMBL" id="KAG2984377.1"/>
    </source>
</evidence>
<sequence>MVANREPCAFFFQPLGEALHRCKICGADRKQLPGTGYSSLFSHLVSRHEDFRAEYDTHHRGTERSLQDFGFVFEKTPHRYQWLRWVVERSMPLSEVDDERTRAMDKWRPTNSKAVKKDVITVAPNLGSVISEEMGDEIGVILYTVDGRLRRTLLVVSPLDDGNQDADAHIALFRNVLDVYNKTIDVIRFLVADNCNTNRSIATKLGVPLVGCASHRFNLAVKKFLTEHETLLQQINSLMHQLRLPNNASELAKLTPLRAKARNVTRWSSTYGMLQRYVKIRAYIRELGAVEDLTPRSGKHKKLVSLLSHLEKFESVCKHLQSEATSMSEVRLLFDSVICNGEKLSTAESVALRRLGRSRSDEGLGTAGRKRKGRQESYAAQIIQQGRVKRRAGGSAVYSALATQIPPTSNACERLISESKVILTPQRSSILPAHFEMLAFLRANKDMWDITSLA</sequence>
<dbReference type="Proteomes" id="UP000736787">
    <property type="component" value="Unassembled WGS sequence"/>
</dbReference>